<comment type="function">
    <text evidence="1">Confers resistance to late blight (Phytophthora infestans) races carrying the avirulence gene Avr1. Resistance proteins guard the plant against pathogens that contain an appropriate avirulence protein via an indirect interaction with this avirulence protein. That triggers a defense system including the hypersensitive response, which restricts the pathogen growth.</text>
</comment>
<keyword evidence="9" id="KW-0611">Plant defense</keyword>
<gene>
    <name evidence="14" type="primary">LOC107811337</name>
</gene>
<dbReference type="OrthoDB" id="1285647at2759"/>
<evidence type="ECO:0000256" key="1">
    <source>
        <dbReference type="ARBA" id="ARBA00002074"/>
    </source>
</evidence>
<feature type="domain" description="Disease resistance R13L4/SHOC-2-like LRR" evidence="13">
    <location>
        <begin position="407"/>
        <end position="669"/>
    </location>
</feature>
<dbReference type="Gene3D" id="1.10.10.10">
    <property type="entry name" value="Winged helix-like DNA-binding domain superfamily/Winged helix DNA-binding domain"/>
    <property type="match status" value="1"/>
</dbReference>
<dbReference type="GO" id="GO:0043531">
    <property type="term" value="F:ADP binding"/>
    <property type="evidence" value="ECO:0007669"/>
    <property type="project" value="InterPro"/>
</dbReference>
<dbReference type="InterPro" id="IPR044974">
    <property type="entry name" value="Disease_R_plants"/>
</dbReference>
<evidence type="ECO:0000259" key="11">
    <source>
        <dbReference type="Pfam" id="PF00931"/>
    </source>
</evidence>
<name>A0A1S4BSF6_TOBAC</name>
<evidence type="ECO:0000256" key="7">
    <source>
        <dbReference type="ARBA" id="ARBA00022737"/>
    </source>
</evidence>
<feature type="domain" description="NB-ARC" evidence="11">
    <location>
        <begin position="17"/>
        <end position="180"/>
    </location>
</feature>
<reference evidence="14" key="1">
    <citation type="submission" date="2025-08" db="UniProtKB">
        <authorList>
            <consortium name="RefSeq"/>
        </authorList>
    </citation>
    <scope>IDENTIFICATION</scope>
</reference>
<evidence type="ECO:0000256" key="5">
    <source>
        <dbReference type="ARBA" id="ARBA00022614"/>
    </source>
</evidence>
<dbReference type="InterPro" id="IPR042197">
    <property type="entry name" value="Apaf_helical"/>
</dbReference>
<evidence type="ECO:0000259" key="13">
    <source>
        <dbReference type="Pfam" id="PF23598"/>
    </source>
</evidence>
<dbReference type="PRINTS" id="PR00364">
    <property type="entry name" value="DISEASERSIST"/>
</dbReference>
<organism evidence="14">
    <name type="scientific">Nicotiana tabacum</name>
    <name type="common">Common tobacco</name>
    <dbReference type="NCBI Taxonomy" id="4097"/>
    <lineage>
        <taxon>Eukaryota</taxon>
        <taxon>Viridiplantae</taxon>
        <taxon>Streptophyta</taxon>
        <taxon>Embryophyta</taxon>
        <taxon>Tracheophyta</taxon>
        <taxon>Spermatophyta</taxon>
        <taxon>Magnoliopsida</taxon>
        <taxon>eudicotyledons</taxon>
        <taxon>Gunneridae</taxon>
        <taxon>Pentapetalae</taxon>
        <taxon>asterids</taxon>
        <taxon>lamiids</taxon>
        <taxon>Solanales</taxon>
        <taxon>Solanaceae</taxon>
        <taxon>Nicotianoideae</taxon>
        <taxon>Nicotianeae</taxon>
        <taxon>Nicotiana</taxon>
    </lineage>
</organism>
<dbReference type="AlphaFoldDB" id="A0A1S4BSF6"/>
<dbReference type="Pfam" id="PF23598">
    <property type="entry name" value="LRR_14"/>
    <property type="match status" value="1"/>
</dbReference>
<dbReference type="Gene3D" id="3.40.50.300">
    <property type="entry name" value="P-loop containing nucleotide triphosphate hydrolases"/>
    <property type="match status" value="1"/>
</dbReference>
<dbReference type="GO" id="GO:0009626">
    <property type="term" value="P:plant-type hypersensitive response"/>
    <property type="evidence" value="ECO:0007669"/>
    <property type="project" value="UniProtKB-KW"/>
</dbReference>
<dbReference type="FunFam" id="1.10.10.10:FF:000322">
    <property type="entry name" value="Probable disease resistance protein At1g63360"/>
    <property type="match status" value="1"/>
</dbReference>
<dbReference type="RefSeq" id="XP_016491728.1">
    <property type="nucleotide sequence ID" value="XM_016636242.1"/>
</dbReference>
<dbReference type="OMA" id="NTIWHLT"/>
<keyword evidence="6" id="KW-0381">Hypersensitive response</keyword>
<evidence type="ECO:0000256" key="9">
    <source>
        <dbReference type="ARBA" id="ARBA00022821"/>
    </source>
</evidence>
<keyword evidence="7" id="KW-0677">Repeat</keyword>
<proteinExistence type="inferred from homology"/>
<evidence type="ECO:0000256" key="6">
    <source>
        <dbReference type="ARBA" id="ARBA00022667"/>
    </source>
</evidence>
<evidence type="ECO:0000256" key="10">
    <source>
        <dbReference type="ARBA" id="ARBA00022840"/>
    </source>
</evidence>
<accession>A0A1S4BSF6</accession>
<dbReference type="SUPFAM" id="SSF52540">
    <property type="entry name" value="P-loop containing nucleoside triphosphate hydrolases"/>
    <property type="match status" value="1"/>
</dbReference>
<evidence type="ECO:0000259" key="12">
    <source>
        <dbReference type="Pfam" id="PF23559"/>
    </source>
</evidence>
<dbReference type="GO" id="GO:0005737">
    <property type="term" value="C:cytoplasm"/>
    <property type="evidence" value="ECO:0007669"/>
    <property type="project" value="UniProtKB-SubCell"/>
</dbReference>
<dbReference type="InterPro" id="IPR002182">
    <property type="entry name" value="NB-ARC"/>
</dbReference>
<keyword evidence="5" id="KW-0433">Leucine-rich repeat</keyword>
<dbReference type="PaxDb" id="4097-A0A1S4BSF6"/>
<evidence type="ECO:0000313" key="14">
    <source>
        <dbReference type="RefSeq" id="XP_016491728.1"/>
    </source>
</evidence>
<comment type="subcellular location">
    <subcellularLocation>
        <location evidence="2">Cytoplasm</location>
    </subcellularLocation>
</comment>
<feature type="domain" description="Disease resistance protein winged helix" evidence="12">
    <location>
        <begin position="263"/>
        <end position="332"/>
    </location>
</feature>
<dbReference type="InterPro" id="IPR058922">
    <property type="entry name" value="WHD_DRP"/>
</dbReference>
<comment type="similarity">
    <text evidence="3">Belongs to the disease resistance NB-LRR family.</text>
</comment>
<evidence type="ECO:0000256" key="4">
    <source>
        <dbReference type="ARBA" id="ARBA00022490"/>
    </source>
</evidence>
<evidence type="ECO:0000256" key="3">
    <source>
        <dbReference type="ARBA" id="ARBA00008894"/>
    </source>
</evidence>
<dbReference type="InterPro" id="IPR055414">
    <property type="entry name" value="LRR_R13L4/SHOC2-like"/>
</dbReference>
<dbReference type="Gene3D" id="3.80.10.10">
    <property type="entry name" value="Ribonuclease Inhibitor"/>
    <property type="match status" value="1"/>
</dbReference>
<dbReference type="KEGG" id="nta:107811337"/>
<dbReference type="Pfam" id="PF00931">
    <property type="entry name" value="NB-ARC"/>
    <property type="match status" value="1"/>
</dbReference>
<dbReference type="SUPFAM" id="SSF52058">
    <property type="entry name" value="L domain-like"/>
    <property type="match status" value="1"/>
</dbReference>
<dbReference type="Gene3D" id="1.10.8.430">
    <property type="entry name" value="Helical domain of apoptotic protease-activating factors"/>
    <property type="match status" value="1"/>
</dbReference>
<dbReference type="InterPro" id="IPR032675">
    <property type="entry name" value="LRR_dom_sf"/>
</dbReference>
<dbReference type="PANTHER" id="PTHR23155">
    <property type="entry name" value="DISEASE RESISTANCE PROTEIN RP"/>
    <property type="match status" value="1"/>
</dbReference>
<dbReference type="PANTHER" id="PTHR23155:SF1152">
    <property type="entry name" value="AAA+ ATPASE DOMAIN-CONTAINING PROTEIN"/>
    <property type="match status" value="1"/>
</dbReference>
<sequence>MTIASSSADEELIGFDDERETIRGQLVRVSPELDVVSIVGMAGTGKTTLARSFNKNDSHFDFWGECRVSQVYTRKDLLLSILSSNCDPTELSKEAADELADRLRKILLTKRYLLIIDDVWEVKAWDDLILCFPDARNGSRIILTTRLQKVAVCAKRVTEPHFVRPLNKQESWLLQKRVFGKEIFPEQLKEVGQKIAKKCDGLPLSIVLVAGLLTKMDRIEGCWTQMELCFGERIQDGAKDLVKLSYNDLPYKLKPCYLYFGAFLEDREISVSKLTSLWTSEAFIENDGEKCLEDIAEDYLEDLIGRNLVMVTKKRSIGKNKACRVHDLMLDFCKEKAEEDNFLLWLKRYQDANPPHFYSEKPVHRCLSFCSNQDDLAGWRRCSHARSILFREVGDNTCSSMGHASIIFGNFKFLTVLDLEFVDVKSFPTELNHLRYLAVQTTEDSIPSSIESLWNLQTLIVKRKGGQLLLPDTLWKLSKLRNVSISDSAFFNLRGARESLDENPSKLDNLATLSSIYVSREDNMERIVRRTPNLRKLRCIFADSWGSGKNEKRFPELDSLSQLETLKVVFISKPEIGPSRLNFPMNLKKLTLCKFPLPPAGISTIASLLNLEVLKLQQVAFEMDEWEVRDNEFPQLKFLELENLKLSKWEVSDEAFCCLEKLVLHGCSHLEAIPDCFEDQGYLQYIEVKSCSKVVADSVGDIKEKRVQNGYSLEQILLFFVVVGHCSLVGCSELLMYYCGPWQ</sequence>
<dbReference type="Pfam" id="PF23559">
    <property type="entry name" value="WHD_DRP"/>
    <property type="match status" value="1"/>
</dbReference>
<dbReference type="InterPro" id="IPR036388">
    <property type="entry name" value="WH-like_DNA-bd_sf"/>
</dbReference>
<keyword evidence="10" id="KW-0067">ATP-binding</keyword>
<evidence type="ECO:0000256" key="2">
    <source>
        <dbReference type="ARBA" id="ARBA00004496"/>
    </source>
</evidence>
<evidence type="ECO:0000256" key="8">
    <source>
        <dbReference type="ARBA" id="ARBA00022741"/>
    </source>
</evidence>
<protein>
    <submittedName>
        <fullName evidence="14">Late blight resistance protein homolog R1B-16</fullName>
    </submittedName>
</protein>
<keyword evidence="4" id="KW-0963">Cytoplasm</keyword>
<dbReference type="InterPro" id="IPR027417">
    <property type="entry name" value="P-loop_NTPase"/>
</dbReference>
<dbReference type="GO" id="GO:0005524">
    <property type="term" value="F:ATP binding"/>
    <property type="evidence" value="ECO:0007669"/>
    <property type="project" value="UniProtKB-KW"/>
</dbReference>
<keyword evidence="8" id="KW-0547">Nucleotide-binding</keyword>